<accession>A0A8C4QYM1</accession>
<dbReference type="PANTHER" id="PTHR23291:SF127">
    <property type="entry name" value="PROTEIN LIFEGUARD 1-LIKE"/>
    <property type="match status" value="1"/>
</dbReference>
<sequence length="228" mass="25174">MPDIAAEGWSDKSVRQNFIKKVYTIVFVQLAFTTIVVAICTFVDEVGNFVRAHPVVYYVSYGVFIALYLVMACVPKARKKFPCNFILLVLFTLALSYMTGMIASFHNSQAVLLSVGITALVVAAITLFCFQTKVDITSWGGYLFAFCMALFIGGIIASLSGAYGKIPWLHTLFAALGVILFTMFLMYNTQLLLGNRQHAYSAEDYIGGALSIYTSIIQIFQNVVSLID</sequence>
<evidence type="ECO:0000256" key="3">
    <source>
        <dbReference type="ARBA" id="ARBA00022989"/>
    </source>
</evidence>
<evidence type="ECO:0000313" key="7">
    <source>
        <dbReference type="Proteomes" id="UP000694388"/>
    </source>
</evidence>
<name>A0A8C4QYM1_EPTBU</name>
<keyword evidence="4 5" id="KW-0472">Membrane</keyword>
<comment type="subcellular location">
    <subcellularLocation>
        <location evidence="1">Membrane</location>
        <topology evidence="1">Multi-pass membrane protein</topology>
    </subcellularLocation>
</comment>
<feature type="transmembrane region" description="Helical" evidence="5">
    <location>
        <begin position="22"/>
        <end position="43"/>
    </location>
</feature>
<protein>
    <submittedName>
        <fullName evidence="6">Transmembrane BAX inhibitor motif containing 1a</fullName>
    </submittedName>
</protein>
<dbReference type="Proteomes" id="UP000694388">
    <property type="component" value="Unplaced"/>
</dbReference>
<evidence type="ECO:0000256" key="2">
    <source>
        <dbReference type="ARBA" id="ARBA00022692"/>
    </source>
</evidence>
<keyword evidence="7" id="KW-1185">Reference proteome</keyword>
<organism evidence="6 7">
    <name type="scientific">Eptatretus burgeri</name>
    <name type="common">Inshore hagfish</name>
    <dbReference type="NCBI Taxonomy" id="7764"/>
    <lineage>
        <taxon>Eukaryota</taxon>
        <taxon>Metazoa</taxon>
        <taxon>Chordata</taxon>
        <taxon>Craniata</taxon>
        <taxon>Vertebrata</taxon>
        <taxon>Cyclostomata</taxon>
        <taxon>Myxini</taxon>
        <taxon>Myxiniformes</taxon>
        <taxon>Myxinidae</taxon>
        <taxon>Eptatretinae</taxon>
        <taxon>Eptatretus</taxon>
    </lineage>
</organism>
<feature type="transmembrane region" description="Helical" evidence="5">
    <location>
        <begin position="55"/>
        <end position="74"/>
    </location>
</feature>
<reference evidence="6" key="2">
    <citation type="submission" date="2025-09" db="UniProtKB">
        <authorList>
            <consortium name="Ensembl"/>
        </authorList>
    </citation>
    <scope>IDENTIFICATION</scope>
</reference>
<feature type="transmembrane region" description="Helical" evidence="5">
    <location>
        <begin position="142"/>
        <end position="162"/>
    </location>
</feature>
<dbReference type="InterPro" id="IPR006214">
    <property type="entry name" value="Bax_inhibitor_1-related"/>
</dbReference>
<dbReference type="Pfam" id="PF01027">
    <property type="entry name" value="Bax1-I"/>
    <property type="match status" value="1"/>
</dbReference>
<feature type="transmembrane region" description="Helical" evidence="5">
    <location>
        <begin position="168"/>
        <end position="187"/>
    </location>
</feature>
<evidence type="ECO:0000313" key="6">
    <source>
        <dbReference type="Ensembl" id="ENSEBUP00000022527.1"/>
    </source>
</evidence>
<keyword evidence="2 5" id="KW-0812">Transmembrane</keyword>
<evidence type="ECO:0000256" key="4">
    <source>
        <dbReference type="ARBA" id="ARBA00023136"/>
    </source>
</evidence>
<reference evidence="6" key="1">
    <citation type="submission" date="2025-08" db="UniProtKB">
        <authorList>
            <consortium name="Ensembl"/>
        </authorList>
    </citation>
    <scope>IDENTIFICATION</scope>
</reference>
<dbReference type="OMA" id="RYAPMEI"/>
<dbReference type="Ensembl" id="ENSEBUT00000023103.1">
    <property type="protein sequence ID" value="ENSEBUP00000022527.1"/>
    <property type="gene ID" value="ENSEBUG00000013878.1"/>
</dbReference>
<comment type="similarity">
    <text evidence="5">Belongs to the BI1 family.</text>
</comment>
<proteinExistence type="inferred from homology"/>
<dbReference type="GO" id="GO:0005794">
    <property type="term" value="C:Golgi apparatus"/>
    <property type="evidence" value="ECO:0007669"/>
    <property type="project" value="TreeGrafter"/>
</dbReference>
<evidence type="ECO:0000256" key="5">
    <source>
        <dbReference type="RuleBase" id="RU004379"/>
    </source>
</evidence>
<keyword evidence="3 5" id="KW-1133">Transmembrane helix</keyword>
<dbReference type="AlphaFoldDB" id="A0A8C4QYM1"/>
<dbReference type="PANTHER" id="PTHR23291">
    <property type="entry name" value="BAX INHIBITOR-RELATED"/>
    <property type="match status" value="1"/>
</dbReference>
<dbReference type="GO" id="GO:0016020">
    <property type="term" value="C:membrane"/>
    <property type="evidence" value="ECO:0007669"/>
    <property type="project" value="UniProtKB-SubCell"/>
</dbReference>
<dbReference type="GO" id="GO:0005783">
    <property type="term" value="C:endoplasmic reticulum"/>
    <property type="evidence" value="ECO:0007669"/>
    <property type="project" value="TreeGrafter"/>
</dbReference>
<evidence type="ECO:0000256" key="1">
    <source>
        <dbReference type="ARBA" id="ARBA00004141"/>
    </source>
</evidence>
<dbReference type="GeneTree" id="ENSGT01050000244890"/>
<feature type="transmembrane region" description="Helical" evidence="5">
    <location>
        <begin position="86"/>
        <end position="105"/>
    </location>
</feature>
<dbReference type="CDD" id="cd10428">
    <property type="entry name" value="LFG_like"/>
    <property type="match status" value="1"/>
</dbReference>
<dbReference type="GO" id="GO:2001234">
    <property type="term" value="P:negative regulation of apoptotic signaling pathway"/>
    <property type="evidence" value="ECO:0007669"/>
    <property type="project" value="TreeGrafter"/>
</dbReference>
<feature type="transmembrane region" description="Helical" evidence="5">
    <location>
        <begin position="111"/>
        <end position="130"/>
    </location>
</feature>